<dbReference type="EMBL" id="JBEUOH010000005">
    <property type="protein sequence ID" value="KAL0894151.1"/>
    <property type="molecule type" value="Genomic_DNA"/>
</dbReference>
<evidence type="ECO:0000313" key="2">
    <source>
        <dbReference type="EMBL" id="KAL0842335.1"/>
    </source>
</evidence>
<dbReference type="AlphaFoldDB" id="A0ABD0TGZ5"/>
<keyword evidence="4" id="KW-1185">Reference proteome</keyword>
<dbReference type="Proteomes" id="UP001549921">
    <property type="component" value="Unassembled WGS sequence"/>
</dbReference>
<evidence type="ECO:0000313" key="4">
    <source>
        <dbReference type="Proteomes" id="UP001549920"/>
    </source>
</evidence>
<dbReference type="Proteomes" id="UP001549920">
    <property type="component" value="Unassembled WGS sequence"/>
</dbReference>
<evidence type="ECO:0000313" key="5">
    <source>
        <dbReference type="Proteomes" id="UP001549921"/>
    </source>
</evidence>
<accession>A0ABD0TGZ5</accession>
<proteinExistence type="predicted"/>
<dbReference type="Pfam" id="PF05347">
    <property type="entry name" value="Complex1_LYR"/>
    <property type="match status" value="1"/>
</dbReference>
<name>A0ABD0TGZ5_LOXSC</name>
<comment type="caution">
    <text evidence="2">The sequence shown here is derived from an EMBL/GenBank/DDBJ whole genome shotgun (WGS) entry which is preliminary data.</text>
</comment>
<protein>
    <recommendedName>
        <fullName evidence="1">Complex 1 LYR protein domain-containing protein</fullName>
    </recommendedName>
</protein>
<sequence length="67" mass="7812">MSVTKSEVLRLYKNLIQYSKALTLTDPAYFRKRVTSEFRKNKNLNKPDDITFAYQKGEALLRRGSVV</sequence>
<feature type="domain" description="Complex 1 LYR protein" evidence="1">
    <location>
        <begin position="7"/>
        <end position="61"/>
    </location>
</feature>
<organism evidence="2 5">
    <name type="scientific">Loxostege sticticalis</name>
    <name type="common">Beet webworm moth</name>
    <dbReference type="NCBI Taxonomy" id="481309"/>
    <lineage>
        <taxon>Eukaryota</taxon>
        <taxon>Metazoa</taxon>
        <taxon>Ecdysozoa</taxon>
        <taxon>Arthropoda</taxon>
        <taxon>Hexapoda</taxon>
        <taxon>Insecta</taxon>
        <taxon>Pterygota</taxon>
        <taxon>Neoptera</taxon>
        <taxon>Endopterygota</taxon>
        <taxon>Lepidoptera</taxon>
        <taxon>Glossata</taxon>
        <taxon>Ditrysia</taxon>
        <taxon>Pyraloidea</taxon>
        <taxon>Crambidae</taxon>
        <taxon>Pyraustinae</taxon>
        <taxon>Loxostege</taxon>
    </lineage>
</organism>
<dbReference type="InterPro" id="IPR008011">
    <property type="entry name" value="Complex1_LYR_dom"/>
</dbReference>
<reference evidence="4 5" key="1">
    <citation type="submission" date="2024-06" db="EMBL/GenBank/DDBJ databases">
        <title>A chromosome-level genome assembly of beet webworm, Loxostege sticticalis.</title>
        <authorList>
            <person name="Zhang Y."/>
        </authorList>
    </citation>
    <scope>NUCLEOTIDE SEQUENCE [LARGE SCALE GENOMIC DNA]</scope>
    <source>
        <strain evidence="3">AQ026</strain>
        <strain evidence="2">AQ028</strain>
        <tissue evidence="2">Male pupae</tissue>
        <tissue evidence="3">Whole body</tissue>
    </source>
</reference>
<dbReference type="EMBL" id="JBEDNZ010000005">
    <property type="protein sequence ID" value="KAL0842335.1"/>
    <property type="molecule type" value="Genomic_DNA"/>
</dbReference>
<gene>
    <name evidence="3" type="ORF">ABMA27_014184</name>
    <name evidence="2" type="ORF">ABMA28_014460</name>
</gene>
<evidence type="ECO:0000259" key="1">
    <source>
        <dbReference type="Pfam" id="PF05347"/>
    </source>
</evidence>
<evidence type="ECO:0000313" key="3">
    <source>
        <dbReference type="EMBL" id="KAL0894151.1"/>
    </source>
</evidence>